<sequence length="81" mass="9144">MSTLLLSPKEVAEITGKKRYQSQIEVLHGMRIPFKTRPDGSLVVLRAVIEMELGYAPKETKQTSPSLRVPKARGLLLRQKQ</sequence>
<accession>A0A1U9JYC6</accession>
<reference evidence="2 4" key="1">
    <citation type="submission" date="2017-01" db="EMBL/GenBank/DDBJ databases">
        <title>Complete Genome Sequence of Paenalcaligenes hominis, Isolated from a paraplegic Patient with neurogenic bladder.</title>
        <authorList>
            <person name="Mukhopadhyay R."/>
            <person name="Joaquin J."/>
            <person name="Hogue R."/>
            <person name="Kilaru A."/>
            <person name="Jospin G."/>
            <person name="Mars K."/>
            <person name="Eisen J.A."/>
            <person name="Chaturvedi V."/>
        </authorList>
    </citation>
    <scope>NUCLEOTIDE SEQUENCE [LARGE SCALE GENOMIC DNA]</scope>
    <source>
        <strain evidence="2 4">15S00501</strain>
    </source>
</reference>
<dbReference type="Pfam" id="PF13986">
    <property type="entry name" value="DUF4224"/>
    <property type="match status" value="1"/>
</dbReference>
<evidence type="ECO:0000313" key="2">
    <source>
        <dbReference type="EMBL" id="AQS50766.1"/>
    </source>
</evidence>
<dbReference type="EMBL" id="CP019697">
    <property type="protein sequence ID" value="AQS50766.1"/>
    <property type="molecule type" value="Genomic_DNA"/>
</dbReference>
<dbReference type="InterPro" id="IPR025319">
    <property type="entry name" value="DUF4224"/>
</dbReference>
<dbReference type="AlphaFoldDB" id="A0A1U9JYC6"/>
<reference evidence="3 5" key="2">
    <citation type="submission" date="2020-03" db="EMBL/GenBank/DDBJ databases">
        <title>Genomic Encyclopedia of Type Strains, Phase IV (KMG-IV): sequencing the most valuable type-strain genomes for metagenomic binning, comparative biology and taxonomic classification.</title>
        <authorList>
            <person name="Goeker M."/>
        </authorList>
    </citation>
    <scope>NUCLEOTIDE SEQUENCE [LARGE SCALE GENOMIC DNA]</scope>
    <source>
        <strain evidence="3 5">DSM 26613</strain>
    </source>
</reference>
<protein>
    <recommendedName>
        <fullName evidence="1">DUF4224 domain-containing protein</fullName>
    </recommendedName>
</protein>
<proteinExistence type="predicted"/>
<dbReference type="EMBL" id="JAATIZ010000001">
    <property type="protein sequence ID" value="NJB64291.1"/>
    <property type="molecule type" value="Genomic_DNA"/>
</dbReference>
<keyword evidence="5" id="KW-1185">Reference proteome</keyword>
<dbReference type="STRING" id="643674.PAEH1_02875"/>
<dbReference type="OrthoDB" id="8759646at2"/>
<dbReference type="Proteomes" id="UP000783934">
    <property type="component" value="Unassembled WGS sequence"/>
</dbReference>
<evidence type="ECO:0000313" key="3">
    <source>
        <dbReference type="EMBL" id="NJB64291.1"/>
    </source>
</evidence>
<feature type="domain" description="DUF4224" evidence="1">
    <location>
        <begin position="5"/>
        <end position="47"/>
    </location>
</feature>
<name>A0A1U9JYC6_9BURK</name>
<evidence type="ECO:0000259" key="1">
    <source>
        <dbReference type="Pfam" id="PF13986"/>
    </source>
</evidence>
<gene>
    <name evidence="3" type="ORF">GGR41_000512</name>
    <name evidence="2" type="ORF">PAEH1_02875</name>
</gene>
<organism evidence="2 4">
    <name type="scientific">Paenalcaligenes hominis</name>
    <dbReference type="NCBI Taxonomy" id="643674"/>
    <lineage>
        <taxon>Bacteria</taxon>
        <taxon>Pseudomonadati</taxon>
        <taxon>Pseudomonadota</taxon>
        <taxon>Betaproteobacteria</taxon>
        <taxon>Burkholderiales</taxon>
        <taxon>Alcaligenaceae</taxon>
        <taxon>Paenalcaligenes</taxon>
    </lineage>
</organism>
<dbReference type="RefSeq" id="WP_077733314.1">
    <property type="nucleotide sequence ID" value="NZ_BMCQ01000004.1"/>
</dbReference>
<evidence type="ECO:0000313" key="4">
    <source>
        <dbReference type="Proteomes" id="UP000189369"/>
    </source>
</evidence>
<dbReference type="KEGG" id="phn:PAEH1_02875"/>
<evidence type="ECO:0000313" key="5">
    <source>
        <dbReference type="Proteomes" id="UP000783934"/>
    </source>
</evidence>
<dbReference type="Proteomes" id="UP000189369">
    <property type="component" value="Chromosome"/>
</dbReference>